<comment type="caution">
    <text evidence="6">The sequence shown here is derived from an EMBL/GenBank/DDBJ whole genome shotgun (WGS) entry which is preliminary data.</text>
</comment>
<keyword evidence="4" id="KW-0862">Zinc</keyword>
<feature type="active site" description="Proton acceptor" evidence="4">
    <location>
        <position position="111"/>
    </location>
</feature>
<feature type="binding site" evidence="4">
    <location>
        <position position="119"/>
    </location>
    <ligand>
        <name>Zn(2+)</name>
        <dbReference type="ChEBI" id="CHEBI:29105"/>
    </ligand>
</feature>
<evidence type="ECO:0000256" key="3">
    <source>
        <dbReference type="ARBA" id="ARBA00023027"/>
    </source>
</evidence>
<dbReference type="EC" id="2.3.1.286" evidence="1"/>
<dbReference type="Proteomes" id="UP001138709">
    <property type="component" value="Unassembled WGS sequence"/>
</dbReference>
<evidence type="ECO:0000313" key="7">
    <source>
        <dbReference type="Proteomes" id="UP001138709"/>
    </source>
</evidence>
<dbReference type="GO" id="GO:0017136">
    <property type="term" value="F:histone deacetylase activity, NAD-dependent"/>
    <property type="evidence" value="ECO:0007669"/>
    <property type="project" value="TreeGrafter"/>
</dbReference>
<dbReference type="Gene3D" id="3.30.1600.10">
    <property type="entry name" value="SIR2/SIRT2 'Small Domain"/>
    <property type="match status" value="1"/>
</dbReference>
<dbReference type="CDD" id="cd01407">
    <property type="entry name" value="SIR2-fam"/>
    <property type="match status" value="1"/>
</dbReference>
<evidence type="ECO:0000256" key="2">
    <source>
        <dbReference type="ARBA" id="ARBA00022679"/>
    </source>
</evidence>
<keyword evidence="3" id="KW-0520">NAD</keyword>
<dbReference type="GO" id="GO:0046872">
    <property type="term" value="F:metal ion binding"/>
    <property type="evidence" value="ECO:0007669"/>
    <property type="project" value="UniProtKB-KW"/>
</dbReference>
<dbReference type="PANTHER" id="PTHR11085">
    <property type="entry name" value="NAD-DEPENDENT PROTEIN DEACYLASE SIRTUIN-5, MITOCHONDRIAL-RELATED"/>
    <property type="match status" value="1"/>
</dbReference>
<accession>A0A9X9X8I2</accession>
<sequence length="239" mass="25560">MLDSARRVVVFTGAGISTESGIPDFRGPGGTWARVQPIMFQDFVSSAEARREAWRRRFDSEPVMRAAQPNRGHRAVALLVRQGKASAVITQNIDGLHQASGVPEAQVIELHGNSTYAHCLDCGKRYEIGALRAAFERDGEVPGCVACGGLVKTATISFGQAMPENAMERARRETLAADLFVVLGSSLVVYPAAGFPEVAKRNGARLVIVNRQETPLDDLADLVVHHGIGEVMGGAVGVN</sequence>
<evidence type="ECO:0000259" key="5">
    <source>
        <dbReference type="PROSITE" id="PS50305"/>
    </source>
</evidence>
<dbReference type="EMBL" id="JAAEDL010000004">
    <property type="protein sequence ID" value="MBR0680018.1"/>
    <property type="molecule type" value="Genomic_DNA"/>
</dbReference>
<keyword evidence="7" id="KW-1185">Reference proteome</keyword>
<keyword evidence="2" id="KW-0808">Transferase</keyword>
<reference evidence="6" key="1">
    <citation type="submission" date="2020-01" db="EMBL/GenBank/DDBJ databases">
        <authorList>
            <person name="Rat A."/>
        </authorList>
    </citation>
    <scope>NUCLEOTIDE SEQUENCE</scope>
    <source>
        <strain evidence="6">LMG 31228</strain>
    </source>
</reference>
<feature type="domain" description="Deacetylase sirtuin-type" evidence="5">
    <location>
        <begin position="1"/>
        <end position="239"/>
    </location>
</feature>
<dbReference type="Gene3D" id="3.40.50.1220">
    <property type="entry name" value="TPP-binding domain"/>
    <property type="match status" value="1"/>
</dbReference>
<dbReference type="PROSITE" id="PS50305">
    <property type="entry name" value="SIRTUIN"/>
    <property type="match status" value="1"/>
</dbReference>
<dbReference type="Pfam" id="PF02146">
    <property type="entry name" value="SIR2"/>
    <property type="match status" value="1"/>
</dbReference>
<dbReference type="PANTHER" id="PTHR11085:SF4">
    <property type="entry name" value="NAD-DEPENDENT PROTEIN DEACYLASE"/>
    <property type="match status" value="1"/>
</dbReference>
<protein>
    <recommendedName>
        <fullName evidence="1">protein acetyllysine N-acetyltransferase</fullName>
        <ecNumber evidence="1">2.3.1.286</ecNumber>
    </recommendedName>
</protein>
<dbReference type="InterPro" id="IPR026590">
    <property type="entry name" value="Ssirtuin_cat_dom"/>
</dbReference>
<dbReference type="SUPFAM" id="SSF52467">
    <property type="entry name" value="DHS-like NAD/FAD-binding domain"/>
    <property type="match status" value="1"/>
</dbReference>
<evidence type="ECO:0000256" key="4">
    <source>
        <dbReference type="PROSITE-ProRule" id="PRU00236"/>
    </source>
</evidence>
<feature type="binding site" evidence="4">
    <location>
        <position position="144"/>
    </location>
    <ligand>
        <name>Zn(2+)</name>
        <dbReference type="ChEBI" id="CHEBI:29105"/>
    </ligand>
</feature>
<dbReference type="InterPro" id="IPR003000">
    <property type="entry name" value="Sirtuin"/>
</dbReference>
<evidence type="ECO:0000256" key="1">
    <source>
        <dbReference type="ARBA" id="ARBA00012928"/>
    </source>
</evidence>
<reference evidence="6" key="2">
    <citation type="journal article" date="2021" name="Syst. Appl. Microbiol.">
        <title>Roseomonas hellenica sp. nov., isolated from roots of wild-growing Alkanna tinctoria.</title>
        <authorList>
            <person name="Rat A."/>
            <person name="Naranjo H.D."/>
            <person name="Lebbe L."/>
            <person name="Cnockaert M."/>
            <person name="Krigas N."/>
            <person name="Grigoriadou K."/>
            <person name="Maloupa E."/>
            <person name="Willems A."/>
        </authorList>
    </citation>
    <scope>NUCLEOTIDE SEQUENCE</scope>
    <source>
        <strain evidence="6">LMG 31228</strain>
    </source>
</reference>
<feature type="binding site" evidence="4">
    <location>
        <position position="147"/>
    </location>
    <ligand>
        <name>Zn(2+)</name>
        <dbReference type="ChEBI" id="CHEBI:29105"/>
    </ligand>
</feature>
<dbReference type="InterPro" id="IPR050134">
    <property type="entry name" value="NAD-dep_sirtuin_deacylases"/>
</dbReference>
<gene>
    <name evidence="6" type="ORF">GXW74_05930</name>
</gene>
<feature type="binding site" evidence="4">
    <location>
        <position position="122"/>
    </location>
    <ligand>
        <name>Zn(2+)</name>
        <dbReference type="ChEBI" id="CHEBI:29105"/>
    </ligand>
</feature>
<dbReference type="InterPro" id="IPR029035">
    <property type="entry name" value="DHS-like_NAD/FAD-binding_dom"/>
</dbReference>
<proteinExistence type="predicted"/>
<dbReference type="GO" id="GO:0070403">
    <property type="term" value="F:NAD+ binding"/>
    <property type="evidence" value="ECO:0007669"/>
    <property type="project" value="InterPro"/>
</dbReference>
<organism evidence="6 7">
    <name type="scientific">Neoroseomonas eburnea</name>
    <dbReference type="NCBI Taxonomy" id="1346889"/>
    <lineage>
        <taxon>Bacteria</taxon>
        <taxon>Pseudomonadati</taxon>
        <taxon>Pseudomonadota</taxon>
        <taxon>Alphaproteobacteria</taxon>
        <taxon>Acetobacterales</taxon>
        <taxon>Acetobacteraceae</taxon>
        <taxon>Neoroseomonas</taxon>
    </lineage>
</organism>
<name>A0A9X9X8I2_9PROT</name>
<dbReference type="AlphaFoldDB" id="A0A9X9X8I2"/>
<evidence type="ECO:0000313" key="6">
    <source>
        <dbReference type="EMBL" id="MBR0680018.1"/>
    </source>
</evidence>
<dbReference type="InterPro" id="IPR026591">
    <property type="entry name" value="Sirtuin_cat_small_dom_sf"/>
</dbReference>
<keyword evidence="4" id="KW-0479">Metal-binding</keyword>